<name>A0A024T947_9STRA</name>
<dbReference type="GeneID" id="20092065"/>
<dbReference type="RefSeq" id="XP_008881217.1">
    <property type="nucleotide sequence ID" value="XM_008882995.1"/>
</dbReference>
<dbReference type="VEuPathDB" id="FungiDB:H310_15015"/>
<protein>
    <submittedName>
        <fullName evidence="1">Uncharacterized protein</fullName>
    </submittedName>
</protein>
<proteinExistence type="predicted"/>
<reference evidence="1" key="1">
    <citation type="submission" date="2013-12" db="EMBL/GenBank/DDBJ databases">
        <title>The Genome Sequence of Aphanomyces invadans NJM9701.</title>
        <authorList>
            <consortium name="The Broad Institute Genomics Platform"/>
            <person name="Russ C."/>
            <person name="Tyler B."/>
            <person name="van West P."/>
            <person name="Dieguez-Uribeondo J."/>
            <person name="Young S.K."/>
            <person name="Zeng Q."/>
            <person name="Gargeya S."/>
            <person name="Fitzgerald M."/>
            <person name="Abouelleil A."/>
            <person name="Alvarado L."/>
            <person name="Chapman S.B."/>
            <person name="Gainer-Dewar J."/>
            <person name="Goldberg J."/>
            <person name="Griggs A."/>
            <person name="Gujja S."/>
            <person name="Hansen M."/>
            <person name="Howarth C."/>
            <person name="Imamovic A."/>
            <person name="Ireland A."/>
            <person name="Larimer J."/>
            <person name="McCowan C."/>
            <person name="Murphy C."/>
            <person name="Pearson M."/>
            <person name="Poon T.W."/>
            <person name="Priest M."/>
            <person name="Roberts A."/>
            <person name="Saif S."/>
            <person name="Shea T."/>
            <person name="Sykes S."/>
            <person name="Wortman J."/>
            <person name="Nusbaum C."/>
            <person name="Birren B."/>
        </authorList>
    </citation>
    <scope>NUCLEOTIDE SEQUENCE [LARGE SCALE GENOMIC DNA]</scope>
    <source>
        <strain evidence="1">NJM9701</strain>
    </source>
</reference>
<dbReference type="EMBL" id="KI914081">
    <property type="protein sequence ID" value="ETV90151.1"/>
    <property type="molecule type" value="Genomic_DNA"/>
</dbReference>
<sequence>MAVEAMWSQARYSRQTVACGPELTKDDRAYKAEQDEEFQAVNVPKNRYGTVSGVVQLWTQAKFEITEEWEEMTVQAEFFAPDP</sequence>
<accession>A0A024T947</accession>
<evidence type="ECO:0000313" key="1">
    <source>
        <dbReference type="EMBL" id="ETV90151.1"/>
    </source>
</evidence>
<gene>
    <name evidence="1" type="ORF">H310_15015</name>
</gene>
<organism evidence="1">
    <name type="scientific">Aphanomyces invadans</name>
    <dbReference type="NCBI Taxonomy" id="157072"/>
    <lineage>
        <taxon>Eukaryota</taxon>
        <taxon>Sar</taxon>
        <taxon>Stramenopiles</taxon>
        <taxon>Oomycota</taxon>
        <taxon>Saprolegniomycetes</taxon>
        <taxon>Saprolegniales</taxon>
        <taxon>Verrucalvaceae</taxon>
        <taxon>Aphanomyces</taxon>
    </lineage>
</organism>
<dbReference type="AlphaFoldDB" id="A0A024T947"/>